<accession>A0AAN8PTC9</accession>
<dbReference type="SUPFAM" id="SSF51206">
    <property type="entry name" value="cAMP-binding domain-like"/>
    <property type="match status" value="2"/>
</dbReference>
<dbReference type="Proteomes" id="UP001347796">
    <property type="component" value="Unassembled WGS sequence"/>
</dbReference>
<proteinExistence type="predicted"/>
<dbReference type="InterPro" id="IPR018490">
    <property type="entry name" value="cNMP-bd_dom_sf"/>
</dbReference>
<dbReference type="PANTHER" id="PTHR23011">
    <property type="entry name" value="CYCLIC NUCLEOTIDE-BINDING DOMAIN CONTAINING PROTEIN"/>
    <property type="match status" value="1"/>
</dbReference>
<evidence type="ECO:0000256" key="1">
    <source>
        <dbReference type="SAM" id="MobiDB-lite"/>
    </source>
</evidence>
<sequence>MALIKSDKKMVQYSWDIKSTRNPRMKLPSITDRPAIDYDKLRLLCETEKLRDKNDEQSREDFHNMFMENYHKLFVQPPKRHGIPNHSAKRGNSKNSSLSVSQKATGPTTNSEKKSILPVKEKEFSHDIRDYLVPYHKRRSSDHQKAFQIENVKILRKLLRKLPFERMSAENDKIGSVLKNIPYFSENLPPNVLKELCVVAQLEVWKDSDFAVFGNTGLHLILKGSVQTDSNPYLITEREESTLTSLSSSTDGEQNNEPDTVKLSVGQCFGTLKKLEGKDPTCKELSVVTLEANCEFLKISTSDYKRVMEQIKQKEHTEKLNLILSCSQYSNWPRQPLLEVANLIEWMKYTPNTVLVSESYKSPFIAFIKCGDCHVLRQVEVLETMKNGQKEHKSKQVVIGKLGASNSFAELSVLLKEPMSCSIVTASAVELGIIKPERIQELDEVTVQLFKQSNTHLFGNLTKDDIHEEYMQQELKREWNEFKHHVVVDVINTRGIKPGYGKWAK</sequence>
<feature type="compositionally biased region" description="Basic residues" evidence="1">
    <location>
        <begin position="78"/>
        <end position="92"/>
    </location>
</feature>
<dbReference type="EMBL" id="JAZGQO010000006">
    <property type="protein sequence ID" value="KAK6184752.1"/>
    <property type="molecule type" value="Genomic_DNA"/>
</dbReference>
<reference evidence="3 4" key="1">
    <citation type="submission" date="2024-01" db="EMBL/GenBank/DDBJ databases">
        <title>The genome of the rayed Mediterranean limpet Patella caerulea (Linnaeus, 1758).</title>
        <authorList>
            <person name="Anh-Thu Weber A."/>
            <person name="Halstead-Nussloch G."/>
        </authorList>
    </citation>
    <scope>NUCLEOTIDE SEQUENCE [LARGE SCALE GENOMIC DNA]</scope>
    <source>
        <strain evidence="3">AATW-2023a</strain>
        <tissue evidence="3">Whole specimen</tissue>
    </source>
</reference>
<evidence type="ECO:0000313" key="3">
    <source>
        <dbReference type="EMBL" id="KAK6184752.1"/>
    </source>
</evidence>
<dbReference type="PANTHER" id="PTHR23011:SF32">
    <property type="entry name" value="CYCLIC NUCLEOTIDE-BINDING DOMAIN-CONTAINING PROTEIN 1"/>
    <property type="match status" value="1"/>
</dbReference>
<evidence type="ECO:0000259" key="2">
    <source>
        <dbReference type="PROSITE" id="PS50042"/>
    </source>
</evidence>
<keyword evidence="4" id="KW-1185">Reference proteome</keyword>
<dbReference type="PROSITE" id="PS50042">
    <property type="entry name" value="CNMP_BINDING_3"/>
    <property type="match status" value="1"/>
</dbReference>
<dbReference type="InterPro" id="IPR000595">
    <property type="entry name" value="cNMP-bd_dom"/>
</dbReference>
<comment type="caution">
    <text evidence="3">The sequence shown here is derived from an EMBL/GenBank/DDBJ whole genome shotgun (WGS) entry which is preliminary data.</text>
</comment>
<feature type="region of interest" description="Disordered" evidence="1">
    <location>
        <begin position="77"/>
        <end position="116"/>
    </location>
</feature>
<dbReference type="InterPro" id="IPR014710">
    <property type="entry name" value="RmlC-like_jellyroll"/>
</dbReference>
<dbReference type="Gene3D" id="2.60.120.10">
    <property type="entry name" value="Jelly Rolls"/>
    <property type="match status" value="2"/>
</dbReference>
<protein>
    <recommendedName>
        <fullName evidence="2">Cyclic nucleotide-binding domain-containing protein</fullName>
    </recommendedName>
</protein>
<feature type="compositionally biased region" description="Polar residues" evidence="1">
    <location>
        <begin position="93"/>
        <end position="110"/>
    </location>
</feature>
<evidence type="ECO:0000313" key="4">
    <source>
        <dbReference type="Proteomes" id="UP001347796"/>
    </source>
</evidence>
<name>A0AAN8PTC9_PATCE</name>
<feature type="domain" description="Cyclic nucleotide-binding" evidence="2">
    <location>
        <begin position="328"/>
        <end position="442"/>
    </location>
</feature>
<gene>
    <name evidence="3" type="ORF">SNE40_007153</name>
</gene>
<dbReference type="AlphaFoldDB" id="A0AAN8PTC9"/>
<organism evidence="3 4">
    <name type="scientific">Patella caerulea</name>
    <name type="common">Rayed Mediterranean limpet</name>
    <dbReference type="NCBI Taxonomy" id="87958"/>
    <lineage>
        <taxon>Eukaryota</taxon>
        <taxon>Metazoa</taxon>
        <taxon>Spiralia</taxon>
        <taxon>Lophotrochozoa</taxon>
        <taxon>Mollusca</taxon>
        <taxon>Gastropoda</taxon>
        <taxon>Patellogastropoda</taxon>
        <taxon>Patelloidea</taxon>
        <taxon>Patellidae</taxon>
        <taxon>Patella</taxon>
    </lineage>
</organism>